<protein>
    <submittedName>
        <fullName evidence="1">Uncharacterized protein</fullName>
    </submittedName>
</protein>
<name>B1FE90_9BURK</name>
<proteinExistence type="predicted"/>
<organism evidence="1 2">
    <name type="scientific">Burkholderia ambifaria IOP40-10</name>
    <dbReference type="NCBI Taxonomy" id="396596"/>
    <lineage>
        <taxon>Bacteria</taxon>
        <taxon>Pseudomonadati</taxon>
        <taxon>Pseudomonadota</taxon>
        <taxon>Betaproteobacteria</taxon>
        <taxon>Burkholderiales</taxon>
        <taxon>Burkholderiaceae</taxon>
        <taxon>Burkholderia</taxon>
        <taxon>Burkholderia cepacia complex</taxon>
    </lineage>
</organism>
<dbReference type="RefSeq" id="WP_006751542.1">
    <property type="nucleotide sequence ID" value="NZ_ABLC01000046.1"/>
</dbReference>
<sequence length="124" mass="13820">MENLLKIERVDAPDAHVVKFSISSLSVLLEATEVDAVIQYLSLLRASMQPAVTATPSRTQQYVVELDPCWHIEKHPLYTGAVIFFRHTGLGWSGFALPDHSLAKMHASITQYFETELSTGTLPH</sequence>
<accession>B1FE90</accession>
<evidence type="ECO:0000313" key="1">
    <source>
        <dbReference type="EMBL" id="EDT04117.1"/>
    </source>
</evidence>
<reference evidence="1 2" key="1">
    <citation type="submission" date="2008-03" db="EMBL/GenBank/DDBJ databases">
        <title>Sequencing of the draft genome and assembly of Burkholderia ambifaria IOP40-10.</title>
        <authorList>
            <consortium name="US DOE Joint Genome Institute (JGI-PGF)"/>
            <person name="Copeland A."/>
            <person name="Lucas S."/>
            <person name="Lapidus A."/>
            <person name="Glavina del Rio T."/>
            <person name="Dalin E."/>
            <person name="Tice H."/>
            <person name="Bruce D."/>
            <person name="Goodwin L."/>
            <person name="Pitluck S."/>
            <person name="Larimer F."/>
            <person name="Land M.L."/>
            <person name="Hauser L."/>
            <person name="Tiedje J."/>
            <person name="Richardson P."/>
        </authorList>
    </citation>
    <scope>NUCLEOTIDE SEQUENCE [LARGE SCALE GENOMIC DNA]</scope>
    <source>
        <strain evidence="1 2">IOP40-10</strain>
    </source>
</reference>
<dbReference type="PATRIC" id="fig|396596.7.peg.5413"/>
<dbReference type="EMBL" id="ABLC01000046">
    <property type="protein sequence ID" value="EDT04117.1"/>
    <property type="molecule type" value="Genomic_DNA"/>
</dbReference>
<comment type="caution">
    <text evidence="1">The sequence shown here is derived from an EMBL/GenBank/DDBJ whole genome shotgun (WGS) entry which is preliminary data.</text>
</comment>
<gene>
    <name evidence="1" type="ORF">BamIOP4010DRAFT_2350</name>
</gene>
<evidence type="ECO:0000313" key="2">
    <source>
        <dbReference type="Proteomes" id="UP000005463"/>
    </source>
</evidence>
<dbReference type="Proteomes" id="UP000005463">
    <property type="component" value="Unassembled WGS sequence"/>
</dbReference>
<dbReference type="AlphaFoldDB" id="B1FE90"/>